<evidence type="ECO:0000313" key="6">
    <source>
        <dbReference type="EMBL" id="SKC87889.1"/>
    </source>
</evidence>
<evidence type="ECO:0000256" key="1">
    <source>
        <dbReference type="ARBA" id="ARBA00010466"/>
    </source>
</evidence>
<proteinExistence type="inferred from homology"/>
<feature type="domain" description="HTH cro/C1-type" evidence="5">
    <location>
        <begin position="22"/>
        <end position="44"/>
    </location>
</feature>
<dbReference type="AlphaFoldDB" id="A0A1T5MJ39"/>
<dbReference type="PROSITE" id="PS50943">
    <property type="entry name" value="HTH_CROC1"/>
    <property type="match status" value="1"/>
</dbReference>
<dbReference type="PANTHER" id="PTHR34294:SF1">
    <property type="entry name" value="TRANSCRIPTIONAL REGULATOR LSRR"/>
    <property type="match status" value="1"/>
</dbReference>
<dbReference type="InterPro" id="IPR051054">
    <property type="entry name" value="SorC_transcr_regulators"/>
</dbReference>
<dbReference type="OrthoDB" id="58802at2"/>
<keyword evidence="2" id="KW-0805">Transcription regulation</keyword>
<dbReference type="PANTHER" id="PTHR34294">
    <property type="entry name" value="TRANSCRIPTIONAL REGULATOR-RELATED"/>
    <property type="match status" value="1"/>
</dbReference>
<reference evidence="6 7" key="1">
    <citation type="submission" date="2017-02" db="EMBL/GenBank/DDBJ databases">
        <authorList>
            <person name="Peterson S.W."/>
        </authorList>
    </citation>
    <scope>NUCLEOTIDE SEQUENCE [LARGE SCALE GENOMIC DNA]</scope>
    <source>
        <strain evidence="6 7">M1</strain>
    </source>
</reference>
<evidence type="ECO:0000259" key="5">
    <source>
        <dbReference type="PROSITE" id="PS50943"/>
    </source>
</evidence>
<dbReference type="SUPFAM" id="SSF100950">
    <property type="entry name" value="NagB/RpiA/CoA transferase-like"/>
    <property type="match status" value="1"/>
</dbReference>
<sequence>MDNKTNDIRLLVRCSQMYYEDGLNQAQISKKLGISKSSISRILNSAKEEGIIKISVLNPLPNEYIYLEKGLEKKFGLKEVIVVDSKSNEPREIKQELAKASAEYLERVIKDDDIIGVTWGTTIKEITKYVKNNRRNKVTFIPLLGGLGQSNIDIHSNQIALELAKKFKADSRLLHAPCIIDDPERKKMFIEDKNIQTFLKLLEKVNIAITGIGSPQLNTSTMLATGYYSKKQIENLVQEGAVADISSLFIDKFGQGDSFENNNRVIGVTLNQIKNIPLTIGVAGHEKKTKAILAALRGGYIDVLIVDDKTAQGILNLDNFDD</sequence>
<evidence type="ECO:0000256" key="2">
    <source>
        <dbReference type="ARBA" id="ARBA00023015"/>
    </source>
</evidence>
<dbReference type="Gene3D" id="1.10.10.60">
    <property type="entry name" value="Homeodomain-like"/>
    <property type="match status" value="1"/>
</dbReference>
<keyword evidence="7" id="KW-1185">Reference proteome</keyword>
<dbReference type="Proteomes" id="UP000190285">
    <property type="component" value="Unassembled WGS sequence"/>
</dbReference>
<comment type="similarity">
    <text evidence="1">Belongs to the SorC transcriptional regulatory family.</text>
</comment>
<dbReference type="GO" id="GO:0003677">
    <property type="term" value="F:DNA binding"/>
    <property type="evidence" value="ECO:0007669"/>
    <property type="project" value="UniProtKB-KW"/>
</dbReference>
<dbReference type="InterPro" id="IPR037171">
    <property type="entry name" value="NagB/RpiA_transferase-like"/>
</dbReference>
<protein>
    <submittedName>
        <fullName evidence="6">DNA-binding transcriptional regulator LsrR, DeoR family</fullName>
    </submittedName>
</protein>
<dbReference type="InterPro" id="IPR007324">
    <property type="entry name" value="Sugar-bd_dom_put"/>
</dbReference>
<name>A0A1T5MJ39_9FIRM</name>
<keyword evidence="3 6" id="KW-0238">DNA-binding</keyword>
<dbReference type="STRING" id="36842.SAMN02194393_04772"/>
<gene>
    <name evidence="6" type="ORF">SAMN02194393_04772</name>
</gene>
<dbReference type="Pfam" id="PF04198">
    <property type="entry name" value="Sugar-bind"/>
    <property type="match status" value="1"/>
</dbReference>
<evidence type="ECO:0000256" key="4">
    <source>
        <dbReference type="ARBA" id="ARBA00023163"/>
    </source>
</evidence>
<accession>A0A1T5MJ39</accession>
<evidence type="ECO:0000313" key="7">
    <source>
        <dbReference type="Proteomes" id="UP000190285"/>
    </source>
</evidence>
<dbReference type="Gene3D" id="3.40.50.1360">
    <property type="match status" value="1"/>
</dbReference>
<keyword evidence="4" id="KW-0804">Transcription</keyword>
<dbReference type="InterPro" id="IPR001387">
    <property type="entry name" value="Cro/C1-type_HTH"/>
</dbReference>
<organism evidence="6 7">
    <name type="scientific">Maledivibacter halophilus</name>
    <dbReference type="NCBI Taxonomy" id="36842"/>
    <lineage>
        <taxon>Bacteria</taxon>
        <taxon>Bacillati</taxon>
        <taxon>Bacillota</taxon>
        <taxon>Clostridia</taxon>
        <taxon>Peptostreptococcales</taxon>
        <taxon>Caminicellaceae</taxon>
        <taxon>Maledivibacter</taxon>
    </lineage>
</organism>
<dbReference type="GO" id="GO:0030246">
    <property type="term" value="F:carbohydrate binding"/>
    <property type="evidence" value="ECO:0007669"/>
    <property type="project" value="InterPro"/>
</dbReference>
<dbReference type="EMBL" id="FUZT01000016">
    <property type="protein sequence ID" value="SKC87889.1"/>
    <property type="molecule type" value="Genomic_DNA"/>
</dbReference>
<dbReference type="Pfam" id="PF13412">
    <property type="entry name" value="HTH_24"/>
    <property type="match status" value="1"/>
</dbReference>
<evidence type="ECO:0000256" key="3">
    <source>
        <dbReference type="ARBA" id="ARBA00023125"/>
    </source>
</evidence>
<dbReference type="RefSeq" id="WP_079495292.1">
    <property type="nucleotide sequence ID" value="NZ_FUZT01000016.1"/>
</dbReference>